<dbReference type="EMBL" id="AK097866">
    <property type="protein sequence ID" value="BAC05189.1"/>
    <property type="molecule type" value="mRNA"/>
</dbReference>
<name>Q8N1K9_HUMAN</name>
<evidence type="ECO:0000313" key="2">
    <source>
        <dbReference type="EMBL" id="BAC05189.1"/>
    </source>
</evidence>
<feature type="region of interest" description="Disordered" evidence="1">
    <location>
        <begin position="59"/>
        <end position="110"/>
    </location>
</feature>
<organism evidence="2">
    <name type="scientific">Homo sapiens</name>
    <name type="common">Human</name>
    <dbReference type="NCBI Taxonomy" id="9606"/>
    <lineage>
        <taxon>Eukaryota</taxon>
        <taxon>Metazoa</taxon>
        <taxon>Chordata</taxon>
        <taxon>Craniata</taxon>
        <taxon>Vertebrata</taxon>
        <taxon>Euteleostomi</taxon>
        <taxon>Mammalia</taxon>
        <taxon>Eutheria</taxon>
        <taxon>Euarchontoglires</taxon>
        <taxon>Primates</taxon>
        <taxon>Haplorrhini</taxon>
        <taxon>Catarrhini</taxon>
        <taxon>Hominidae</taxon>
        <taxon>Homo</taxon>
    </lineage>
</organism>
<evidence type="ECO:0000256" key="1">
    <source>
        <dbReference type="SAM" id="MobiDB-lite"/>
    </source>
</evidence>
<dbReference type="AlphaFoldDB" id="Q8N1K9"/>
<proteinExistence type="evidence at transcript level"/>
<protein>
    <submittedName>
        <fullName evidence="2">cDNA FLJ40547 fis, clone THYMU2001819</fullName>
    </submittedName>
</protein>
<dbReference type="PeptideAtlas" id="Q8N1K9"/>
<sequence>MLTIMCGFQMQSHLAAGDMKRLGYDFDHLLSPALPISTSVAREGPSLITLRATRDAECALSSGAGQGAGRGEKTPASPTNQHPGLEELQQAADREFHPQPDSMNSEVQDRASCRWEPGMVGAASSAAGESVCVQGCRVAC</sequence>
<reference evidence="2" key="1">
    <citation type="journal article" date="2004" name="Nat. Genet.">
        <title>Complete sequencing and characterization of 21,243 full-length human cDNAs.</title>
        <authorList>
            <person name="Ota T."/>
            <person name="Suzuki Y."/>
            <person name="Nishikawa T."/>
            <person name="Otsuki T."/>
            <person name="Sugiyama T."/>
            <person name="Irie R."/>
            <person name="Wakamatsu A."/>
            <person name="Hayashi K."/>
            <person name="Sato H."/>
            <person name="Nagai K."/>
            <person name="Kimura K."/>
            <person name="Makita H."/>
            <person name="Sekine M."/>
            <person name="Obayashi M."/>
            <person name="Nishi T."/>
            <person name="Shibahara T."/>
            <person name="Tanaka T."/>
            <person name="Ishii S."/>
            <person name="Yamamoto J."/>
            <person name="Saito K."/>
            <person name="Kawai Y."/>
            <person name="Isono Y."/>
            <person name="Nakamura Y."/>
            <person name="Nagahari K."/>
            <person name="Murakami K."/>
            <person name="Yasuda T."/>
            <person name="Iwayanagi T."/>
            <person name="Wagatsuma M."/>
            <person name="Shiratori A."/>
            <person name="Sudo H."/>
            <person name="Hosoiri T."/>
            <person name="Kaku Y."/>
            <person name="Kodaira H."/>
            <person name="Kondo H."/>
            <person name="Sugawara M."/>
            <person name="Takahashi M."/>
            <person name="Kanda K."/>
            <person name="Yokoi T."/>
            <person name="Furuya T."/>
            <person name="Kikkawa E."/>
            <person name="Omura Y."/>
            <person name="Abe K."/>
            <person name="Kamihara K."/>
            <person name="Katsuta N."/>
            <person name="Sato K."/>
            <person name="Tanikawa M."/>
            <person name="Yamazaki M."/>
            <person name="Ninomiya K."/>
            <person name="Ishibashi T."/>
            <person name="Yamashita H."/>
            <person name="Murakawa K."/>
            <person name="Fujimori K."/>
            <person name="Tanai H."/>
            <person name="Kimata M."/>
            <person name="Watanabe M."/>
            <person name="Hiraoka S."/>
            <person name="Chiba Y."/>
            <person name="Ishida S."/>
            <person name="Ono Y."/>
            <person name="Takiguchi S."/>
            <person name="Watanabe S."/>
            <person name="Yosida M."/>
            <person name="Hotuta T."/>
            <person name="Kusano J."/>
            <person name="Kanehori K."/>
            <person name="Takahashi-Fujii A."/>
            <person name="Hara H."/>
            <person name="Tanase T."/>
            <person name="Nomura Y."/>
            <person name="Togiya S."/>
            <person name="Komai F."/>
            <person name="Hara R."/>
            <person name="Takeuchi K."/>
            <person name="Arita M."/>
            <person name="Imose N."/>
            <person name="Musashino K."/>
            <person name="Yuuki H."/>
            <person name="Oshima A."/>
            <person name="Sasaki N."/>
            <person name="Aotsuka S."/>
            <person name="Yoshikawa Y."/>
            <person name="Matsunawa H."/>
            <person name="Ichihara T."/>
            <person name="Shiohata N."/>
            <person name="Sano S."/>
            <person name="Moriya S."/>
            <person name="Momiyama H."/>
            <person name="Satoh N."/>
            <person name="Takami S."/>
            <person name="Terashima Y."/>
            <person name="Suzuki O."/>
            <person name="Nakagawa S."/>
            <person name="Senoh A."/>
            <person name="Mizoguchi H."/>
            <person name="Goto Y."/>
            <person name="Shimizu F."/>
            <person name="Wakebe H."/>
            <person name="Hishigaki H."/>
            <person name="Watanabe T."/>
            <person name="Sugiyama A."/>
            <person name="Takemoto M."/>
            <person name="Kawakami B."/>
            <person name="Yamazaki M."/>
            <person name="Watanabe K."/>
            <person name="Kumagai A."/>
            <person name="Itakura S."/>
            <person name="Fukuzumi Y."/>
            <person name="Fujimori Y."/>
            <person name="Komiyama M."/>
            <person name="Tashiro H."/>
            <person name="Tanigami A."/>
            <person name="Fujiwara T."/>
            <person name="Ono T."/>
            <person name="Yamada K."/>
            <person name="Fujii Y."/>
            <person name="Ozaki K."/>
            <person name="Hirao M."/>
            <person name="Ohmori Y."/>
            <person name="Kawabata A."/>
            <person name="Hikiji T."/>
            <person name="Kobatake N."/>
            <person name="Inagaki H."/>
            <person name="Ikema Y."/>
            <person name="Okamoto S."/>
            <person name="Okitani R."/>
            <person name="Kawakami T."/>
            <person name="Noguchi S."/>
            <person name="Itoh T."/>
            <person name="Shigeta K."/>
            <person name="Senba T."/>
            <person name="Matsumura K."/>
            <person name="Nakajima Y."/>
            <person name="Mizuno T."/>
            <person name="Morinaga M."/>
            <person name="Sasaki M."/>
            <person name="Togashi T."/>
            <person name="Oyama M."/>
            <person name="Hata H."/>
            <person name="Watanabe M."/>
            <person name="Komatsu T."/>
            <person name="Mizushima-Sugano J."/>
            <person name="Satoh T."/>
            <person name="Shirai Y."/>
            <person name="Takahashi Y."/>
            <person name="Nakagawa K."/>
            <person name="Okumura K."/>
            <person name="Nagase T."/>
            <person name="Nomura N."/>
            <person name="Kikuchi H."/>
            <person name="Masuho Y."/>
            <person name="Yamashita R."/>
            <person name="Nakai K."/>
            <person name="Yada T."/>
            <person name="Nakamura Y."/>
            <person name="Ohara O."/>
            <person name="Isogai T."/>
            <person name="Sugano S."/>
        </authorList>
    </citation>
    <scope>NUCLEOTIDE SEQUENCE</scope>
    <source>
        <tissue evidence="2">Thymus</tissue>
    </source>
</reference>
<accession>Q8N1K9</accession>